<evidence type="ECO:0000256" key="1">
    <source>
        <dbReference type="ARBA" id="ARBA00004571"/>
    </source>
</evidence>
<feature type="domain" description="TonB-dependent receptor-like beta-barrel" evidence="13">
    <location>
        <begin position="289"/>
        <end position="696"/>
    </location>
</feature>
<proteinExistence type="inferred from homology"/>
<comment type="subcellular location">
    <subcellularLocation>
        <location evidence="1 9">Cell outer membrane</location>
        <topology evidence="1 9">Multi-pass membrane protein</topology>
    </subcellularLocation>
</comment>
<dbReference type="Gene3D" id="2.40.170.20">
    <property type="entry name" value="TonB-dependent receptor, beta-barrel domain"/>
    <property type="match status" value="1"/>
</dbReference>
<keyword evidence="15" id="KW-0675">Receptor</keyword>
<dbReference type="PANTHER" id="PTHR30069">
    <property type="entry name" value="TONB-DEPENDENT OUTER MEMBRANE RECEPTOR"/>
    <property type="match status" value="1"/>
</dbReference>
<evidence type="ECO:0000256" key="7">
    <source>
        <dbReference type="ARBA" id="ARBA00023136"/>
    </source>
</evidence>
<keyword evidence="3 9" id="KW-1134">Transmembrane beta strand</keyword>
<dbReference type="GO" id="GO:0015344">
    <property type="term" value="F:siderophore uptake transmembrane transporter activity"/>
    <property type="evidence" value="ECO:0007669"/>
    <property type="project" value="TreeGrafter"/>
</dbReference>
<dbReference type="InterPro" id="IPR036942">
    <property type="entry name" value="Beta-barrel_TonB_sf"/>
</dbReference>
<evidence type="ECO:0000256" key="12">
    <source>
        <dbReference type="SAM" id="MobiDB-lite"/>
    </source>
</evidence>
<dbReference type="EMBL" id="WIBF01000013">
    <property type="protein sequence ID" value="MQQ10301.1"/>
    <property type="molecule type" value="Genomic_DNA"/>
</dbReference>
<dbReference type="GO" id="GO:0044718">
    <property type="term" value="P:siderophore transmembrane transport"/>
    <property type="evidence" value="ECO:0007669"/>
    <property type="project" value="TreeGrafter"/>
</dbReference>
<evidence type="ECO:0000256" key="2">
    <source>
        <dbReference type="ARBA" id="ARBA00022448"/>
    </source>
</evidence>
<dbReference type="Pfam" id="PF00593">
    <property type="entry name" value="TonB_dep_Rec_b-barrel"/>
    <property type="match status" value="1"/>
</dbReference>
<evidence type="ECO:0000256" key="8">
    <source>
        <dbReference type="ARBA" id="ARBA00023237"/>
    </source>
</evidence>
<dbReference type="InterPro" id="IPR039426">
    <property type="entry name" value="TonB-dep_rcpt-like"/>
</dbReference>
<dbReference type="SUPFAM" id="SSF56935">
    <property type="entry name" value="Porins"/>
    <property type="match status" value="1"/>
</dbReference>
<evidence type="ECO:0000313" key="16">
    <source>
        <dbReference type="Proteomes" id="UP000444174"/>
    </source>
</evidence>
<feature type="region of interest" description="Disordered" evidence="12">
    <location>
        <begin position="253"/>
        <end position="272"/>
    </location>
</feature>
<keyword evidence="16" id="KW-1185">Reference proteome</keyword>
<comment type="similarity">
    <text evidence="9 11">Belongs to the TonB-dependent receptor family.</text>
</comment>
<feature type="short sequence motif" description="TonB C-terminal box" evidence="10">
    <location>
        <begin position="720"/>
        <end position="737"/>
    </location>
</feature>
<dbReference type="PANTHER" id="PTHR30069:SF42">
    <property type="entry name" value="FERRIC AEROBACTIN RECEPTOR"/>
    <property type="match status" value="1"/>
</dbReference>
<dbReference type="CDD" id="cd01347">
    <property type="entry name" value="ligand_gated_channel"/>
    <property type="match status" value="1"/>
</dbReference>
<organism evidence="15 16">
    <name type="scientific">Tritonibacter litoralis</name>
    <dbReference type="NCBI Taxonomy" id="2662264"/>
    <lineage>
        <taxon>Bacteria</taxon>
        <taxon>Pseudomonadati</taxon>
        <taxon>Pseudomonadota</taxon>
        <taxon>Alphaproteobacteria</taxon>
        <taxon>Rhodobacterales</taxon>
        <taxon>Paracoccaceae</taxon>
        <taxon>Tritonibacter</taxon>
    </lineage>
</organism>
<dbReference type="Pfam" id="PF07715">
    <property type="entry name" value="Plug"/>
    <property type="match status" value="1"/>
</dbReference>
<evidence type="ECO:0000256" key="9">
    <source>
        <dbReference type="PROSITE-ProRule" id="PRU01360"/>
    </source>
</evidence>
<comment type="caution">
    <text evidence="15">The sequence shown here is derived from an EMBL/GenBank/DDBJ whole genome shotgun (WGS) entry which is preliminary data.</text>
</comment>
<dbReference type="AlphaFoldDB" id="A0A843YHG5"/>
<keyword evidence="2 9" id="KW-0813">Transport</keyword>
<keyword evidence="7 9" id="KW-0472">Membrane</keyword>
<evidence type="ECO:0000259" key="14">
    <source>
        <dbReference type="Pfam" id="PF07715"/>
    </source>
</evidence>
<dbReference type="Gene3D" id="2.170.130.10">
    <property type="entry name" value="TonB-dependent receptor, plug domain"/>
    <property type="match status" value="1"/>
</dbReference>
<dbReference type="GO" id="GO:0009279">
    <property type="term" value="C:cell outer membrane"/>
    <property type="evidence" value="ECO:0007669"/>
    <property type="project" value="UniProtKB-SubCell"/>
</dbReference>
<dbReference type="InterPro" id="IPR010917">
    <property type="entry name" value="TonB_rcpt_CS"/>
</dbReference>
<evidence type="ECO:0000256" key="6">
    <source>
        <dbReference type="ARBA" id="ARBA00023077"/>
    </source>
</evidence>
<evidence type="ECO:0000256" key="4">
    <source>
        <dbReference type="ARBA" id="ARBA00022692"/>
    </source>
</evidence>
<reference evidence="15 16" key="1">
    <citation type="submission" date="2019-10" db="EMBL/GenBank/DDBJ databases">
        <title>Epibacterium sp. nov., isolated from seawater.</title>
        <authorList>
            <person name="Zhang X."/>
            <person name="Li N."/>
        </authorList>
    </citation>
    <scope>NUCLEOTIDE SEQUENCE [LARGE SCALE GENOMIC DNA]</scope>
    <source>
        <strain evidence="15 16">SM1979</strain>
    </source>
</reference>
<accession>A0A843YHG5</accession>
<dbReference type="PROSITE" id="PS52016">
    <property type="entry name" value="TONB_DEPENDENT_REC_3"/>
    <property type="match status" value="1"/>
</dbReference>
<keyword evidence="8 9" id="KW-0998">Cell outer membrane</keyword>
<keyword evidence="6 11" id="KW-0798">TonB box</keyword>
<protein>
    <submittedName>
        <fullName evidence="15">TonB-dependent receptor</fullName>
    </submittedName>
</protein>
<feature type="domain" description="TonB-dependent receptor plug" evidence="14">
    <location>
        <begin position="90"/>
        <end position="193"/>
    </location>
</feature>
<evidence type="ECO:0000256" key="10">
    <source>
        <dbReference type="PROSITE-ProRule" id="PRU10144"/>
    </source>
</evidence>
<dbReference type="InterPro" id="IPR000531">
    <property type="entry name" value="Beta-barrel_TonB"/>
</dbReference>
<evidence type="ECO:0000256" key="11">
    <source>
        <dbReference type="RuleBase" id="RU003357"/>
    </source>
</evidence>
<evidence type="ECO:0000256" key="3">
    <source>
        <dbReference type="ARBA" id="ARBA00022452"/>
    </source>
</evidence>
<dbReference type="InterPro" id="IPR012910">
    <property type="entry name" value="Plug_dom"/>
</dbReference>
<sequence>MASYIFQNVIYCSLLLLTVSLSLLSVRLRPSAPPGKTNIPPSGQGKSMQIWTTASVLALVAASSAIAQEEQVYTLDEIVVSTVRGTETTIEESTASISVITEDTIEERASVNTQVGDLLGKTVPGFAVPTENLTDYGQTLRGRNFLTLIDGIPQTNTLNNDYRALNSIGLSAVEKIEVIRGTTAAYGFGGAGGLVNIITKSPKDGEQSSEVSFGLRFQEENVGDSLSYNFQATTAKKTGKYDYLLSFGTEQTGSSFGASGERRPPDSYGAQGGTDDISAYNLLLKAGVDLENNQRLEFSANLYDYEQDSDYAGVVGGGSIENNTGATPSRGNLNTKTPGNTNRSFSAKYINEDILGGTLDLQVYHNDRTTTFTRTEFLGFQYPQYETESQKTGARATFNTPLSGATNLVWGLDLIRDKTVVNPIDTPVATTPDMEMTGYAPFAQLTYDAGPLSVTGGLRYEVLDVDIADFVNSSSVAITGGEVKYREPLWNLSASYAVAPSVTVFGGYAETFQLGALSRALSDSTFATVDAIDGEGQRTESYELGLRGGNGAFDYSAAIFQSESNAGETYDANLNLVLAPERIRGIELTADYAINDQWAIGGTATFLEGEYDTDGDGSRDSDLGSDRIPPTKFTAYVNFAPNSWSNYRLDALHSGGRNPDSNQFTGLQTIESYTVLDASAQLDIGPGVLRIGINNLLDEDYVPVLMQSYSVQAYGYDDYYYVKAPGRSISASYTIRF</sequence>
<dbReference type="Proteomes" id="UP000444174">
    <property type="component" value="Unassembled WGS sequence"/>
</dbReference>
<evidence type="ECO:0000259" key="13">
    <source>
        <dbReference type="Pfam" id="PF00593"/>
    </source>
</evidence>
<name>A0A843YHG5_9RHOB</name>
<keyword evidence="4 9" id="KW-0812">Transmembrane</keyword>
<gene>
    <name evidence="15" type="ORF">GFB49_17675</name>
</gene>
<keyword evidence="5" id="KW-0732">Signal</keyword>
<dbReference type="InterPro" id="IPR037066">
    <property type="entry name" value="Plug_dom_sf"/>
</dbReference>
<evidence type="ECO:0000313" key="15">
    <source>
        <dbReference type="EMBL" id="MQQ10301.1"/>
    </source>
</evidence>
<dbReference type="PROSITE" id="PS01156">
    <property type="entry name" value="TONB_DEPENDENT_REC_2"/>
    <property type="match status" value="1"/>
</dbReference>
<evidence type="ECO:0000256" key="5">
    <source>
        <dbReference type="ARBA" id="ARBA00022729"/>
    </source>
</evidence>